<evidence type="ECO:0000259" key="9">
    <source>
        <dbReference type="Pfam" id="PF00892"/>
    </source>
</evidence>
<dbReference type="PANTHER" id="PTHR22911:SF137">
    <property type="entry name" value="SOLUTE CARRIER FAMILY 35 MEMBER G2-RELATED"/>
    <property type="match status" value="1"/>
</dbReference>
<feature type="transmembrane region" description="Helical" evidence="8">
    <location>
        <begin position="269"/>
        <end position="287"/>
    </location>
</feature>
<feature type="transmembrane region" description="Helical" evidence="8">
    <location>
        <begin position="152"/>
        <end position="169"/>
    </location>
</feature>
<dbReference type="GO" id="GO:0005886">
    <property type="term" value="C:plasma membrane"/>
    <property type="evidence" value="ECO:0007669"/>
    <property type="project" value="UniProtKB-SubCell"/>
</dbReference>
<keyword evidence="4" id="KW-1003">Cell membrane</keyword>
<evidence type="ECO:0000256" key="6">
    <source>
        <dbReference type="ARBA" id="ARBA00022989"/>
    </source>
</evidence>
<evidence type="ECO:0000256" key="3">
    <source>
        <dbReference type="ARBA" id="ARBA00022448"/>
    </source>
</evidence>
<dbReference type="InterPro" id="IPR037185">
    <property type="entry name" value="EmrE-like"/>
</dbReference>
<evidence type="ECO:0000256" key="2">
    <source>
        <dbReference type="ARBA" id="ARBA00007362"/>
    </source>
</evidence>
<accession>A0A926NB27</accession>
<feature type="transmembrane region" description="Helical" evidence="8">
    <location>
        <begin position="106"/>
        <end position="123"/>
    </location>
</feature>
<dbReference type="NCBIfam" id="TIGR00688">
    <property type="entry name" value="rarD"/>
    <property type="match status" value="1"/>
</dbReference>
<comment type="caution">
    <text evidence="10">The sequence shown here is derived from an EMBL/GenBank/DDBJ whole genome shotgun (WGS) entry which is preliminary data.</text>
</comment>
<evidence type="ECO:0000256" key="8">
    <source>
        <dbReference type="SAM" id="Phobius"/>
    </source>
</evidence>
<feature type="transmembrane region" description="Helical" evidence="8">
    <location>
        <begin position="213"/>
        <end position="232"/>
    </location>
</feature>
<comment type="subcellular location">
    <subcellularLocation>
        <location evidence="1">Cell membrane</location>
        <topology evidence="1">Multi-pass membrane protein</topology>
    </subcellularLocation>
</comment>
<keyword evidence="5 8" id="KW-0812">Transmembrane</keyword>
<keyword evidence="11" id="KW-1185">Reference proteome</keyword>
<proteinExistence type="inferred from homology"/>
<dbReference type="EMBL" id="JACXAH010000014">
    <property type="protein sequence ID" value="MBD1372867.1"/>
    <property type="molecule type" value="Genomic_DNA"/>
</dbReference>
<feature type="transmembrane region" description="Helical" evidence="8">
    <location>
        <begin position="239"/>
        <end position="263"/>
    </location>
</feature>
<reference evidence="10" key="1">
    <citation type="submission" date="2020-09" db="EMBL/GenBank/DDBJ databases">
        <title>A novel bacterium of genus Hazenella, isolated from South China Sea.</title>
        <authorList>
            <person name="Huang H."/>
            <person name="Mo K."/>
            <person name="Hu Y."/>
        </authorList>
    </citation>
    <scope>NUCLEOTIDE SEQUENCE</scope>
    <source>
        <strain evidence="10">IB182357</strain>
    </source>
</reference>
<dbReference type="InterPro" id="IPR004626">
    <property type="entry name" value="RarD"/>
</dbReference>
<feature type="transmembrane region" description="Helical" evidence="8">
    <location>
        <begin position="74"/>
        <end position="94"/>
    </location>
</feature>
<keyword evidence="3" id="KW-0813">Transport</keyword>
<dbReference type="AlphaFoldDB" id="A0A926NB27"/>
<evidence type="ECO:0000256" key="7">
    <source>
        <dbReference type="ARBA" id="ARBA00023136"/>
    </source>
</evidence>
<dbReference type="InterPro" id="IPR000620">
    <property type="entry name" value="EamA_dom"/>
</dbReference>
<feature type="transmembrane region" description="Helical" evidence="8">
    <location>
        <begin position="41"/>
        <end position="62"/>
    </location>
</feature>
<dbReference type="Pfam" id="PF00892">
    <property type="entry name" value="EamA"/>
    <property type="match status" value="2"/>
</dbReference>
<evidence type="ECO:0000256" key="1">
    <source>
        <dbReference type="ARBA" id="ARBA00004651"/>
    </source>
</evidence>
<keyword evidence="6 8" id="KW-1133">Transmembrane helix</keyword>
<dbReference type="SUPFAM" id="SSF103481">
    <property type="entry name" value="Multidrug resistance efflux transporter EmrE"/>
    <property type="match status" value="2"/>
</dbReference>
<evidence type="ECO:0000256" key="4">
    <source>
        <dbReference type="ARBA" id="ARBA00022475"/>
    </source>
</evidence>
<dbReference type="PANTHER" id="PTHR22911">
    <property type="entry name" value="ACYL-MALONYL CONDENSING ENZYME-RELATED"/>
    <property type="match status" value="1"/>
</dbReference>
<dbReference type="Proteomes" id="UP000661691">
    <property type="component" value="Unassembled WGS sequence"/>
</dbReference>
<protein>
    <submittedName>
        <fullName evidence="10">EamA family transporter RarD</fullName>
    </submittedName>
</protein>
<name>A0A926NB27_9BACL</name>
<evidence type="ECO:0000256" key="5">
    <source>
        <dbReference type="ARBA" id="ARBA00022692"/>
    </source>
</evidence>
<organism evidence="10 11">
    <name type="scientific">Polycladospora coralii</name>
    <dbReference type="NCBI Taxonomy" id="2771432"/>
    <lineage>
        <taxon>Bacteria</taxon>
        <taxon>Bacillati</taxon>
        <taxon>Bacillota</taxon>
        <taxon>Bacilli</taxon>
        <taxon>Bacillales</taxon>
        <taxon>Thermoactinomycetaceae</taxon>
        <taxon>Polycladospora</taxon>
    </lineage>
</organism>
<gene>
    <name evidence="10" type="primary">rarD</name>
    <name evidence="10" type="ORF">IC620_10915</name>
</gene>
<sequence>MTEHRKGVIYTTFSYLMWGLLPLYWKMIEHVSSLEILAHRLIWSFVFVFLILTLTSGLSSLWKTICKLFKDHKSLWLLLIAAILITINWFTYIWAVNHDAILEASLGYYINPLVSVLLGYLFLKERMNALQTLATIIAGIGVLFSTVQHGEFPWIALILAISFGLYGLAKKLLAVGPLHGLTLETLVILPASLLYLFYLIINGDSQFIHGDWVTILLLSGAGIVTAVPLLLFAKGAQMIPLYMIGFLQYIAPTISFMIGVFLYQEPFSSTQLITFSCIWIALALFVLSHTRQVHAKQVRSPS</sequence>
<feature type="domain" description="EamA" evidence="9">
    <location>
        <begin position="155"/>
        <end position="286"/>
    </location>
</feature>
<evidence type="ECO:0000313" key="11">
    <source>
        <dbReference type="Proteomes" id="UP000661691"/>
    </source>
</evidence>
<feature type="transmembrane region" description="Helical" evidence="8">
    <location>
        <begin position="130"/>
        <end position="146"/>
    </location>
</feature>
<dbReference type="Gene3D" id="1.10.3730.20">
    <property type="match status" value="1"/>
</dbReference>
<feature type="transmembrane region" description="Helical" evidence="8">
    <location>
        <begin position="7"/>
        <end position="25"/>
    </location>
</feature>
<feature type="transmembrane region" description="Helical" evidence="8">
    <location>
        <begin position="181"/>
        <end position="201"/>
    </location>
</feature>
<comment type="similarity">
    <text evidence="2">Belongs to the EamA transporter family.</text>
</comment>
<evidence type="ECO:0000313" key="10">
    <source>
        <dbReference type="EMBL" id="MBD1372867.1"/>
    </source>
</evidence>
<feature type="domain" description="EamA" evidence="9">
    <location>
        <begin position="6"/>
        <end position="146"/>
    </location>
</feature>
<keyword evidence="7 8" id="KW-0472">Membrane</keyword>